<evidence type="ECO:0000313" key="2">
    <source>
        <dbReference type="Proteomes" id="UP001230654"/>
    </source>
</evidence>
<protein>
    <submittedName>
        <fullName evidence="1">Uncharacterized protein</fullName>
    </submittedName>
</protein>
<name>A0ABU0NZ31_STRRH</name>
<proteinExistence type="predicted"/>
<comment type="caution">
    <text evidence="1">The sequence shown here is derived from an EMBL/GenBank/DDBJ whole genome shotgun (WGS) entry which is preliminary data.</text>
</comment>
<dbReference type="Proteomes" id="UP001230654">
    <property type="component" value="Unassembled WGS sequence"/>
</dbReference>
<reference evidence="1 2" key="1">
    <citation type="submission" date="2023-07" db="EMBL/GenBank/DDBJ databases">
        <title>Comparative genomics of wheat-associated soil bacteria to identify genetic determinants of phenazine resistance.</title>
        <authorList>
            <person name="Mouncey N."/>
        </authorList>
    </citation>
    <scope>NUCLEOTIDE SEQUENCE [LARGE SCALE GENOMIC DNA]</scope>
    <source>
        <strain evidence="1 2">B2I6</strain>
    </source>
</reference>
<accession>A0ABU0NZ31</accession>
<dbReference type="EMBL" id="JAUSWV010000002">
    <property type="protein sequence ID" value="MDQ0584422.1"/>
    <property type="molecule type" value="Genomic_DNA"/>
</dbReference>
<sequence>MTPSAGPGRCWVSSQCPYAWRTRAVSAPPMPLSRALLAAVRSPSTVNRVIWVSSLIRPTTPSASGTSRVRPLGPWAARIRSREVNSIA</sequence>
<gene>
    <name evidence="1" type="ORF">QF030_006600</name>
</gene>
<keyword evidence="2" id="KW-1185">Reference proteome</keyword>
<organism evidence="1 2">
    <name type="scientific">Streptomyces rishiriensis</name>
    <dbReference type="NCBI Taxonomy" id="68264"/>
    <lineage>
        <taxon>Bacteria</taxon>
        <taxon>Bacillati</taxon>
        <taxon>Actinomycetota</taxon>
        <taxon>Actinomycetes</taxon>
        <taxon>Kitasatosporales</taxon>
        <taxon>Streptomycetaceae</taxon>
        <taxon>Streptomyces</taxon>
    </lineage>
</organism>
<evidence type="ECO:0000313" key="1">
    <source>
        <dbReference type="EMBL" id="MDQ0584422.1"/>
    </source>
</evidence>